<dbReference type="PANTHER" id="PTHR14859">
    <property type="entry name" value="CALCOFLUOR WHITE HYPERSENSITIVE PROTEIN PRECURSOR"/>
    <property type="match status" value="1"/>
</dbReference>
<dbReference type="AlphaFoldDB" id="A0A6L5Z117"/>
<dbReference type="InterPro" id="IPR005135">
    <property type="entry name" value="Endo/exonuclease/phosphatase"/>
</dbReference>
<evidence type="ECO:0000313" key="2">
    <source>
        <dbReference type="EMBL" id="MSU90198.1"/>
    </source>
</evidence>
<dbReference type="GO" id="GO:0016787">
    <property type="term" value="F:hydrolase activity"/>
    <property type="evidence" value="ECO:0007669"/>
    <property type="project" value="UniProtKB-KW"/>
</dbReference>
<proteinExistence type="predicted"/>
<dbReference type="Proteomes" id="UP000474957">
    <property type="component" value="Unassembled WGS sequence"/>
</dbReference>
<dbReference type="Gene3D" id="3.60.10.10">
    <property type="entry name" value="Endonuclease/exonuclease/phosphatase"/>
    <property type="match status" value="1"/>
</dbReference>
<reference evidence="2 3" key="1">
    <citation type="submission" date="2019-10" db="EMBL/GenBank/DDBJ databases">
        <title>Cognatihalovulum marinum gen. nov. sp. nov., a new member of the family Rhodobacteraceae isolated from deep seawater of the Northwest Indian Ocean.</title>
        <authorList>
            <person name="Ruan C."/>
            <person name="Wang J."/>
            <person name="Zheng X."/>
            <person name="Song L."/>
            <person name="Zhu Y."/>
            <person name="Huang Y."/>
            <person name="Lu Z."/>
            <person name="Du W."/>
            <person name="Huang L."/>
            <person name="Dai X."/>
        </authorList>
    </citation>
    <scope>NUCLEOTIDE SEQUENCE [LARGE SCALE GENOMIC DNA]</scope>
    <source>
        <strain evidence="2 3">2CG4</strain>
    </source>
</reference>
<protein>
    <submittedName>
        <fullName evidence="2">Metal-dependent hydrolase</fullName>
    </submittedName>
</protein>
<comment type="caution">
    <text evidence="2">The sequence shown here is derived from an EMBL/GenBank/DDBJ whole genome shotgun (WGS) entry which is preliminary data.</text>
</comment>
<dbReference type="EMBL" id="WIND01000007">
    <property type="protein sequence ID" value="MSU90198.1"/>
    <property type="molecule type" value="Genomic_DNA"/>
</dbReference>
<keyword evidence="3" id="KW-1185">Reference proteome</keyword>
<evidence type="ECO:0000259" key="1">
    <source>
        <dbReference type="Pfam" id="PF03372"/>
    </source>
</evidence>
<dbReference type="RefSeq" id="WP_154446673.1">
    <property type="nucleotide sequence ID" value="NZ_WIND01000007.1"/>
</dbReference>
<name>A0A6L5Z117_9RHOB</name>
<accession>A0A6L5Z117</accession>
<gene>
    <name evidence="2" type="ORF">GE300_11305</name>
</gene>
<sequence length="246" mass="25897">MKLRVATYNMRKGIGLDRRRRPQRALDVIAALEADVVAVQEADRRLGPRRAALTAEMIAAGSDLAPARVALNEVSIGFHGNALLLRRGLSVGAVERLHLPGLEPRGAVLADIDGPVPFTVIALHLGLRRRDRRAQLAAALAALAARPARPAIWLGDFNEWSPDKGLEALTQGHRVVSPGLSYHAARPLAALDRIATGAGIGVYDAGVCETRLSRIASDHLPVWADLTLPAAGAGAAVPQGGPGPHS</sequence>
<dbReference type="Pfam" id="PF03372">
    <property type="entry name" value="Exo_endo_phos"/>
    <property type="match status" value="1"/>
</dbReference>
<feature type="domain" description="Endonuclease/exonuclease/phosphatase" evidence="1">
    <location>
        <begin position="6"/>
        <end position="219"/>
    </location>
</feature>
<dbReference type="GO" id="GO:0006506">
    <property type="term" value="P:GPI anchor biosynthetic process"/>
    <property type="evidence" value="ECO:0007669"/>
    <property type="project" value="TreeGrafter"/>
</dbReference>
<dbReference type="SUPFAM" id="SSF56219">
    <property type="entry name" value="DNase I-like"/>
    <property type="match status" value="1"/>
</dbReference>
<keyword evidence="2" id="KW-0378">Hydrolase</keyword>
<dbReference type="InterPro" id="IPR036691">
    <property type="entry name" value="Endo/exonu/phosph_ase_sf"/>
</dbReference>
<dbReference type="InterPro" id="IPR051916">
    <property type="entry name" value="GPI-anchor_lipid_remodeler"/>
</dbReference>
<dbReference type="PANTHER" id="PTHR14859:SF15">
    <property type="entry name" value="ENDONUCLEASE_EXONUCLEASE_PHOSPHATASE DOMAIN-CONTAINING PROTEIN"/>
    <property type="match status" value="1"/>
</dbReference>
<evidence type="ECO:0000313" key="3">
    <source>
        <dbReference type="Proteomes" id="UP000474957"/>
    </source>
</evidence>
<dbReference type="GO" id="GO:0016020">
    <property type="term" value="C:membrane"/>
    <property type="evidence" value="ECO:0007669"/>
    <property type="project" value="GOC"/>
</dbReference>
<organism evidence="2 3">
    <name type="scientific">Halovulum marinum</name>
    <dbReference type="NCBI Taxonomy" id="2662447"/>
    <lineage>
        <taxon>Bacteria</taxon>
        <taxon>Pseudomonadati</taxon>
        <taxon>Pseudomonadota</taxon>
        <taxon>Alphaproteobacteria</taxon>
        <taxon>Rhodobacterales</taxon>
        <taxon>Paracoccaceae</taxon>
        <taxon>Halovulum</taxon>
    </lineage>
</organism>